<evidence type="ECO:0000256" key="10">
    <source>
        <dbReference type="ARBA" id="ARBA00023134"/>
    </source>
</evidence>
<feature type="domain" description="Thg1 C-terminal" evidence="12">
    <location>
        <begin position="69"/>
        <end position="130"/>
    </location>
</feature>
<dbReference type="Gene3D" id="3.30.70.3000">
    <property type="match status" value="2"/>
</dbReference>
<dbReference type="Pfam" id="PF04446">
    <property type="entry name" value="Thg1"/>
    <property type="match status" value="1"/>
</dbReference>
<dbReference type="InterPro" id="IPR025845">
    <property type="entry name" value="Thg1_C_dom"/>
</dbReference>
<comment type="caution">
    <text evidence="13">The sequence shown here is derived from an EMBL/GenBank/DDBJ whole genome shotgun (WGS) entry which is preliminary data.</text>
</comment>
<evidence type="ECO:0000259" key="12">
    <source>
        <dbReference type="Pfam" id="PF14413"/>
    </source>
</evidence>
<dbReference type="InterPro" id="IPR024956">
    <property type="entry name" value="tRNAHis_GuaTrfase_cat"/>
</dbReference>
<protein>
    <recommendedName>
        <fullName evidence="3">tRNA(His) guanylyltransferase</fullName>
        <ecNumber evidence="3">2.7.7.79</ecNumber>
    </recommendedName>
</protein>
<evidence type="ECO:0000256" key="9">
    <source>
        <dbReference type="ARBA" id="ARBA00022842"/>
    </source>
</evidence>
<keyword evidence="6" id="KW-0548">Nucleotidyltransferase</keyword>
<evidence type="ECO:0000256" key="6">
    <source>
        <dbReference type="ARBA" id="ARBA00022695"/>
    </source>
</evidence>
<evidence type="ECO:0000256" key="1">
    <source>
        <dbReference type="ARBA" id="ARBA00001946"/>
    </source>
</evidence>
<dbReference type="EC" id="2.7.7.79" evidence="3"/>
<evidence type="ECO:0000313" key="13">
    <source>
        <dbReference type="EMBL" id="KAL2323769.1"/>
    </source>
</evidence>
<evidence type="ECO:0000313" key="14">
    <source>
        <dbReference type="Proteomes" id="UP001603857"/>
    </source>
</evidence>
<dbReference type="InterPro" id="IPR038469">
    <property type="entry name" value="tRNAHis_GuaTrfase_Thg1_sf"/>
</dbReference>
<keyword evidence="9" id="KW-0460">Magnesium</keyword>
<proteinExistence type="inferred from homology"/>
<dbReference type="AlphaFoldDB" id="A0ABD1LJU0"/>
<dbReference type="GO" id="GO:0008193">
    <property type="term" value="F:tRNA guanylyltransferase activity"/>
    <property type="evidence" value="ECO:0007669"/>
    <property type="project" value="UniProtKB-EC"/>
</dbReference>
<reference evidence="13 14" key="1">
    <citation type="submission" date="2024-08" db="EMBL/GenBank/DDBJ databases">
        <title>Insights into the chromosomal genome structure of Flemingia macrophylla.</title>
        <authorList>
            <person name="Ding Y."/>
            <person name="Zhao Y."/>
            <person name="Bi W."/>
            <person name="Wu M."/>
            <person name="Zhao G."/>
            <person name="Gong Y."/>
            <person name="Li W."/>
            <person name="Zhang P."/>
        </authorList>
    </citation>
    <scope>NUCLEOTIDE SEQUENCE [LARGE SCALE GENOMIC DNA]</scope>
    <source>
        <strain evidence="13">DYQJB</strain>
        <tissue evidence="13">Leaf</tissue>
    </source>
</reference>
<keyword evidence="10" id="KW-0342">GTP-binding</keyword>
<dbReference type="GO" id="GO:0046872">
    <property type="term" value="F:metal ion binding"/>
    <property type="evidence" value="ECO:0007669"/>
    <property type="project" value="UniProtKB-KW"/>
</dbReference>
<evidence type="ECO:0000256" key="8">
    <source>
        <dbReference type="ARBA" id="ARBA00022741"/>
    </source>
</evidence>
<dbReference type="Pfam" id="PF14413">
    <property type="entry name" value="Thg1C"/>
    <property type="match status" value="1"/>
</dbReference>
<organism evidence="13 14">
    <name type="scientific">Flemingia macrophylla</name>
    <dbReference type="NCBI Taxonomy" id="520843"/>
    <lineage>
        <taxon>Eukaryota</taxon>
        <taxon>Viridiplantae</taxon>
        <taxon>Streptophyta</taxon>
        <taxon>Embryophyta</taxon>
        <taxon>Tracheophyta</taxon>
        <taxon>Spermatophyta</taxon>
        <taxon>Magnoliopsida</taxon>
        <taxon>eudicotyledons</taxon>
        <taxon>Gunneridae</taxon>
        <taxon>Pentapetalae</taxon>
        <taxon>rosids</taxon>
        <taxon>fabids</taxon>
        <taxon>Fabales</taxon>
        <taxon>Fabaceae</taxon>
        <taxon>Papilionoideae</taxon>
        <taxon>50 kb inversion clade</taxon>
        <taxon>NPAAA clade</taxon>
        <taxon>indigoferoid/millettioid clade</taxon>
        <taxon>Phaseoleae</taxon>
        <taxon>Flemingia</taxon>
    </lineage>
</organism>
<dbReference type="Proteomes" id="UP001603857">
    <property type="component" value="Unassembled WGS sequence"/>
</dbReference>
<keyword evidence="4" id="KW-0808">Transferase</keyword>
<keyword evidence="5" id="KW-0819">tRNA processing</keyword>
<gene>
    <name evidence="13" type="ORF">Fmac_028148</name>
</gene>
<evidence type="ECO:0000256" key="3">
    <source>
        <dbReference type="ARBA" id="ARBA00012511"/>
    </source>
</evidence>
<dbReference type="PANTHER" id="PTHR12729:SF6">
    <property type="entry name" value="TRNA(HIS) GUANYLYLTRANSFERASE-RELATED"/>
    <property type="match status" value="1"/>
</dbReference>
<keyword evidence="8" id="KW-0547">Nucleotide-binding</keyword>
<evidence type="ECO:0000256" key="4">
    <source>
        <dbReference type="ARBA" id="ARBA00022679"/>
    </source>
</evidence>
<dbReference type="InterPro" id="IPR007537">
    <property type="entry name" value="tRNAHis_GuaTrfase_Thg1"/>
</dbReference>
<dbReference type="EMBL" id="JBGMDY010000009">
    <property type="protein sequence ID" value="KAL2323769.1"/>
    <property type="molecule type" value="Genomic_DNA"/>
</dbReference>
<evidence type="ECO:0000256" key="2">
    <source>
        <dbReference type="ARBA" id="ARBA00010113"/>
    </source>
</evidence>
<keyword evidence="7" id="KW-0479">Metal-binding</keyword>
<evidence type="ECO:0000256" key="5">
    <source>
        <dbReference type="ARBA" id="ARBA00022694"/>
    </source>
</evidence>
<feature type="domain" description="tRNAHis guanylyltransferase catalytic" evidence="11">
    <location>
        <begin position="1"/>
        <end position="68"/>
    </location>
</feature>
<comment type="similarity">
    <text evidence="2">Belongs to the tRNA(His) guanylyltransferase family.</text>
</comment>
<keyword evidence="14" id="KW-1185">Reference proteome</keyword>
<name>A0ABD1LJU0_9FABA</name>
<comment type="cofactor">
    <cofactor evidence="1">
        <name>Mg(2+)</name>
        <dbReference type="ChEBI" id="CHEBI:18420"/>
    </cofactor>
</comment>
<dbReference type="PANTHER" id="PTHR12729">
    <property type="entry name" value="TRNA(HIS) GUANYLYLTRANSFERASE-RELATED"/>
    <property type="match status" value="1"/>
</dbReference>
<accession>A0ABD1LJU0</accession>
<evidence type="ECO:0000259" key="11">
    <source>
        <dbReference type="Pfam" id="PF04446"/>
    </source>
</evidence>
<evidence type="ECO:0000256" key="7">
    <source>
        <dbReference type="ARBA" id="ARBA00022723"/>
    </source>
</evidence>
<sequence length="158" mass="18216">MPSTWIVVRIDGCHFHRFSEIHEFVKPNDDRALNLTNSCAVAILEKFWEGIVFAYGSVMSIALFLRKALVASGKSKREAQNSLKGAQLQKKIEELAIDYNKLPIMYRQGSSFYRDKVDYVLIHQENEESAECYGKVIVEYIDIIGPTYWLEHPNILDE</sequence>
<dbReference type="GO" id="GO:0005525">
    <property type="term" value="F:GTP binding"/>
    <property type="evidence" value="ECO:0007669"/>
    <property type="project" value="UniProtKB-KW"/>
</dbReference>